<sequence>MNMPNPLRAGLLACLLAAPWAQAAAPRPLEETPVRVTYVARDDFDTVKTLIEEALVSRGLVVNNVAHIGDMLERTGKDLGASRQVYTKAEGIEFCSATVSRKMMEADPHNIVFCPYVISIYVLPNEPGKTYVSFRRLQMVGSKQSQEALKDVEKLLRDIVKEALQ</sequence>
<accession>A0ABV0EEG3</accession>
<dbReference type="CDD" id="cd14797">
    <property type="entry name" value="DUF302"/>
    <property type="match status" value="1"/>
</dbReference>
<feature type="signal peptide" evidence="1">
    <location>
        <begin position="1"/>
        <end position="23"/>
    </location>
</feature>
<feature type="chain" id="PRO_5047103756" evidence="1">
    <location>
        <begin position="24"/>
        <end position="165"/>
    </location>
</feature>
<reference evidence="2 3" key="1">
    <citation type="submission" date="2024-02" db="EMBL/GenBank/DDBJ databases">
        <title>New thermophilic sulfur-oxidizing bacteria from a hot springs of the Uzon caldera (Kamchatka, Russia).</title>
        <authorList>
            <person name="Dukat A.M."/>
            <person name="Elcheninov A.G."/>
            <person name="Frolov E.N."/>
        </authorList>
    </citation>
    <scope>NUCLEOTIDE SEQUENCE [LARGE SCALE GENOMIC DNA]</scope>
    <source>
        <strain evidence="2 3">AK1</strain>
    </source>
</reference>
<dbReference type="Gene3D" id="3.30.310.70">
    <property type="entry name" value="TT1751-like domain"/>
    <property type="match status" value="1"/>
</dbReference>
<keyword evidence="1" id="KW-0732">Signal</keyword>
<organism evidence="2 3">
    <name type="scientific">Thiobacter aerophilum</name>
    <dbReference type="NCBI Taxonomy" id="3121275"/>
    <lineage>
        <taxon>Bacteria</taxon>
        <taxon>Pseudomonadati</taxon>
        <taxon>Pseudomonadota</taxon>
        <taxon>Betaproteobacteria</taxon>
        <taxon>Burkholderiales</taxon>
        <taxon>Thiobacteraceae</taxon>
        <taxon>Thiobacter</taxon>
    </lineage>
</organism>
<dbReference type="SUPFAM" id="SSF103247">
    <property type="entry name" value="TT1751-like"/>
    <property type="match status" value="1"/>
</dbReference>
<gene>
    <name evidence="2" type="ORF">V6E02_00945</name>
</gene>
<dbReference type="InterPro" id="IPR005180">
    <property type="entry name" value="DUF302"/>
</dbReference>
<dbReference type="RefSeq" id="WP_347306250.1">
    <property type="nucleotide sequence ID" value="NZ_JBAJEX010000001.1"/>
</dbReference>
<dbReference type="InterPro" id="IPR035923">
    <property type="entry name" value="TT1751-like_sf"/>
</dbReference>
<dbReference type="Proteomes" id="UP001482231">
    <property type="component" value="Unassembled WGS sequence"/>
</dbReference>
<name>A0ABV0EEG3_9BURK</name>
<comment type="caution">
    <text evidence="2">The sequence shown here is derived from an EMBL/GenBank/DDBJ whole genome shotgun (WGS) entry which is preliminary data.</text>
</comment>
<dbReference type="EMBL" id="JBAJEX010000001">
    <property type="protein sequence ID" value="MEO1765789.1"/>
    <property type="molecule type" value="Genomic_DNA"/>
</dbReference>
<evidence type="ECO:0000313" key="3">
    <source>
        <dbReference type="Proteomes" id="UP001482231"/>
    </source>
</evidence>
<keyword evidence="3" id="KW-1185">Reference proteome</keyword>
<evidence type="ECO:0000256" key="1">
    <source>
        <dbReference type="SAM" id="SignalP"/>
    </source>
</evidence>
<protein>
    <submittedName>
        <fullName evidence="2">DUF302 domain-containing protein</fullName>
    </submittedName>
</protein>
<evidence type="ECO:0000313" key="2">
    <source>
        <dbReference type="EMBL" id="MEO1765789.1"/>
    </source>
</evidence>
<proteinExistence type="predicted"/>